<dbReference type="InterPro" id="IPR001387">
    <property type="entry name" value="Cro/C1-type_HTH"/>
</dbReference>
<accession>A0A2P8F3B0</accession>
<dbReference type="CDD" id="cd02209">
    <property type="entry name" value="cupin_XRE_C"/>
    <property type="match status" value="1"/>
</dbReference>
<evidence type="ECO:0000313" key="3">
    <source>
        <dbReference type="EMBL" id="PSL16197.1"/>
    </source>
</evidence>
<dbReference type="InterPro" id="IPR010982">
    <property type="entry name" value="Lambda_DNA-bd_dom_sf"/>
</dbReference>
<dbReference type="Pfam" id="PF01381">
    <property type="entry name" value="HTH_3"/>
    <property type="match status" value="1"/>
</dbReference>
<dbReference type="GO" id="GO:0003700">
    <property type="term" value="F:DNA-binding transcription factor activity"/>
    <property type="evidence" value="ECO:0007669"/>
    <property type="project" value="TreeGrafter"/>
</dbReference>
<dbReference type="SUPFAM" id="SSF47413">
    <property type="entry name" value="lambda repressor-like DNA-binding domains"/>
    <property type="match status" value="1"/>
</dbReference>
<protein>
    <submittedName>
        <fullName evidence="3">XRE family transcriptional regulator</fullName>
    </submittedName>
</protein>
<evidence type="ECO:0000259" key="2">
    <source>
        <dbReference type="PROSITE" id="PS50943"/>
    </source>
</evidence>
<sequence>MRISKSSNFRAKLAAHVIARPCHDASMTTESQSPKPHPLIDRVLVGTRLRVHRKQQNLTLKQLSEQCGVALSTLSKMELGQATVSYDKLAAAARVLNISLSQLFNSDASLEQPAQPTVISNTISEVAGYATGSYEYHPIAGEFPGRTMMPLYARIKARSMSEFDEFVRHPGQEFTMVLSGRIRIHFETGEEISLGERETAYFNSEIGHIYLAEGEKDAEVIAVMSEPKENQPPG</sequence>
<dbReference type="SMART" id="SM00530">
    <property type="entry name" value="HTH_XRE"/>
    <property type="match status" value="1"/>
</dbReference>
<dbReference type="GO" id="GO:0003677">
    <property type="term" value="F:DNA binding"/>
    <property type="evidence" value="ECO:0007669"/>
    <property type="project" value="UniProtKB-KW"/>
</dbReference>
<comment type="caution">
    <text evidence="3">The sequence shown here is derived from an EMBL/GenBank/DDBJ whole genome shotgun (WGS) entry which is preliminary data.</text>
</comment>
<proteinExistence type="predicted"/>
<keyword evidence="4" id="KW-1185">Reference proteome</keyword>
<dbReference type="InterPro" id="IPR014710">
    <property type="entry name" value="RmlC-like_jellyroll"/>
</dbReference>
<dbReference type="Gene3D" id="2.60.120.10">
    <property type="entry name" value="Jelly Rolls"/>
    <property type="match status" value="1"/>
</dbReference>
<dbReference type="GO" id="GO:0005829">
    <property type="term" value="C:cytosol"/>
    <property type="evidence" value="ECO:0007669"/>
    <property type="project" value="TreeGrafter"/>
</dbReference>
<dbReference type="Proteomes" id="UP000242133">
    <property type="component" value="Unassembled WGS sequence"/>
</dbReference>
<dbReference type="SUPFAM" id="SSF51182">
    <property type="entry name" value="RmlC-like cupins"/>
    <property type="match status" value="1"/>
</dbReference>
<dbReference type="InterPro" id="IPR013096">
    <property type="entry name" value="Cupin_2"/>
</dbReference>
<keyword evidence="1" id="KW-0238">DNA-binding</keyword>
<dbReference type="PANTHER" id="PTHR46797">
    <property type="entry name" value="HTH-TYPE TRANSCRIPTIONAL REGULATOR"/>
    <property type="match status" value="1"/>
</dbReference>
<evidence type="ECO:0000256" key="1">
    <source>
        <dbReference type="ARBA" id="ARBA00023125"/>
    </source>
</evidence>
<dbReference type="InterPro" id="IPR050807">
    <property type="entry name" value="TransReg_Diox_bact_type"/>
</dbReference>
<dbReference type="Gene3D" id="1.10.260.40">
    <property type="entry name" value="lambda repressor-like DNA-binding domains"/>
    <property type="match status" value="1"/>
</dbReference>
<evidence type="ECO:0000313" key="4">
    <source>
        <dbReference type="Proteomes" id="UP000242133"/>
    </source>
</evidence>
<feature type="domain" description="HTH cro/C1-type" evidence="2">
    <location>
        <begin position="49"/>
        <end position="103"/>
    </location>
</feature>
<dbReference type="Pfam" id="PF07883">
    <property type="entry name" value="Cupin_2"/>
    <property type="match status" value="1"/>
</dbReference>
<dbReference type="InterPro" id="IPR011051">
    <property type="entry name" value="RmlC_Cupin_sf"/>
</dbReference>
<dbReference type="EMBL" id="PYGI01000002">
    <property type="protein sequence ID" value="PSL16197.1"/>
    <property type="molecule type" value="Genomic_DNA"/>
</dbReference>
<dbReference type="PANTHER" id="PTHR46797:SF20">
    <property type="entry name" value="BLR4304 PROTEIN"/>
    <property type="match status" value="1"/>
</dbReference>
<gene>
    <name evidence="3" type="ORF">CLV44_102120</name>
</gene>
<dbReference type="PROSITE" id="PS50943">
    <property type="entry name" value="HTH_CROC1"/>
    <property type="match status" value="1"/>
</dbReference>
<dbReference type="CDD" id="cd00093">
    <property type="entry name" value="HTH_XRE"/>
    <property type="match status" value="1"/>
</dbReference>
<name>A0A2P8F3B0_9GAMM</name>
<dbReference type="AlphaFoldDB" id="A0A2P8F3B0"/>
<organism evidence="3 4">
    <name type="scientific">Marinobacterium halophilum</name>
    <dbReference type="NCBI Taxonomy" id="267374"/>
    <lineage>
        <taxon>Bacteria</taxon>
        <taxon>Pseudomonadati</taxon>
        <taxon>Pseudomonadota</taxon>
        <taxon>Gammaproteobacteria</taxon>
        <taxon>Oceanospirillales</taxon>
        <taxon>Oceanospirillaceae</taxon>
        <taxon>Marinobacterium</taxon>
    </lineage>
</organism>
<reference evidence="3 4" key="1">
    <citation type="submission" date="2018-03" db="EMBL/GenBank/DDBJ databases">
        <title>Genomic Encyclopedia of Archaeal and Bacterial Type Strains, Phase II (KMG-II): from individual species to whole genera.</title>
        <authorList>
            <person name="Goeker M."/>
        </authorList>
    </citation>
    <scope>NUCLEOTIDE SEQUENCE [LARGE SCALE GENOMIC DNA]</scope>
    <source>
        <strain evidence="3 4">DSM 17586</strain>
    </source>
</reference>